<feature type="domain" description="CoA carboxyltransferase N-terminal" evidence="2">
    <location>
        <begin position="1"/>
        <end position="240"/>
    </location>
</feature>
<dbReference type="PROSITE" id="PS50989">
    <property type="entry name" value="COA_CT_CTER"/>
    <property type="match status" value="1"/>
</dbReference>
<evidence type="ECO:0000256" key="1">
    <source>
        <dbReference type="SAM" id="MobiDB-lite"/>
    </source>
</evidence>
<name>A0A133UHG7_9EURY</name>
<dbReference type="GO" id="GO:0009317">
    <property type="term" value="C:acetyl-CoA carboxylase complex"/>
    <property type="evidence" value="ECO:0007669"/>
    <property type="project" value="InterPro"/>
</dbReference>
<keyword evidence="5" id="KW-1185">Reference proteome</keyword>
<sequence length="502" mass="54981">MGGKKRIEKQHGKGKLTARERIDLLLDDGSFKEIGAFTKQRGTELGMDEREVLADGVVTGYGEIDGRKVYVYSQDFTSLGGTIGEMHGQKIADILKRARKDGRPVIGIVDSGGARIQEGVDALASEGRMFYQNTLNSGKVPQVSVVTGPCAGGAAFSLALMDFIFMVEDTSYAFVTGPRVIEQAIGEEVTSQELGGARAQQEKSGVSHRTEKDEETAYKNVRKLMSYLPSNNSEGPLRVSTDDDPERTDESLFEIVPADPGKPYDMHDIIERVFDQEEGEEKNYFKILPSFAENIITCFARLNGCSVGVIANQPMARYGAIDIEASDKASRFIRFCDAFNIPLISLVDAPGYMPGTDQEWQGLIRHGAKISYAYSEATVPIITLNLRKAYGGAYITMGSKGLGADIVFAWPSAELAVMGPKGAASIIYRKEIADSENKEEALAEKVEEYRETFANPYKAAENFHIDDVIEPAETRPRLVSALETAIGKEESRPKKKHGNMPA</sequence>
<feature type="region of interest" description="Disordered" evidence="1">
    <location>
        <begin position="227"/>
        <end position="246"/>
    </location>
</feature>
<dbReference type="PRINTS" id="PR01070">
    <property type="entry name" value="ACCCTRFRASEB"/>
</dbReference>
<evidence type="ECO:0000313" key="4">
    <source>
        <dbReference type="EMBL" id="KXA93692.1"/>
    </source>
</evidence>
<dbReference type="PANTHER" id="PTHR43842">
    <property type="entry name" value="PROPIONYL-COA CARBOXYLASE BETA CHAIN"/>
    <property type="match status" value="1"/>
</dbReference>
<feature type="domain" description="CoA carboxyltransferase C-terminal" evidence="3">
    <location>
        <begin position="244"/>
        <end position="492"/>
    </location>
</feature>
<organism evidence="4 5">
    <name type="scientific">candidate division MSBL1 archaeon SCGC-AAA259E22</name>
    <dbReference type="NCBI Taxonomy" id="1698265"/>
    <lineage>
        <taxon>Archaea</taxon>
        <taxon>Methanobacteriati</taxon>
        <taxon>Methanobacteriota</taxon>
        <taxon>candidate division MSBL1</taxon>
    </lineage>
</organism>
<dbReference type="InterPro" id="IPR029045">
    <property type="entry name" value="ClpP/crotonase-like_dom_sf"/>
</dbReference>
<dbReference type="EMBL" id="LHXP01000011">
    <property type="protein sequence ID" value="KXA93692.1"/>
    <property type="molecule type" value="Genomic_DNA"/>
</dbReference>
<feature type="region of interest" description="Disordered" evidence="1">
    <location>
        <begin position="192"/>
        <end position="214"/>
    </location>
</feature>
<dbReference type="GO" id="GO:0006633">
    <property type="term" value="P:fatty acid biosynthetic process"/>
    <property type="evidence" value="ECO:0007669"/>
    <property type="project" value="InterPro"/>
</dbReference>
<dbReference type="InterPro" id="IPR000438">
    <property type="entry name" value="Acetyl_CoA_COase_Trfase_b_su"/>
</dbReference>
<dbReference type="Gene3D" id="3.90.226.10">
    <property type="entry name" value="2-enoyl-CoA Hydratase, Chain A, domain 1"/>
    <property type="match status" value="2"/>
</dbReference>
<evidence type="ECO:0000313" key="5">
    <source>
        <dbReference type="Proteomes" id="UP000070657"/>
    </source>
</evidence>
<dbReference type="PROSITE" id="PS50980">
    <property type="entry name" value="COA_CT_NTER"/>
    <property type="match status" value="1"/>
</dbReference>
<dbReference type="PANTHER" id="PTHR43842:SF2">
    <property type="entry name" value="PROPIONYL-COA CARBOXYLASE BETA CHAIN, MITOCHONDRIAL"/>
    <property type="match status" value="1"/>
</dbReference>
<dbReference type="Pfam" id="PF01039">
    <property type="entry name" value="Carboxyl_trans"/>
    <property type="match status" value="1"/>
</dbReference>
<reference evidence="4 5" key="1">
    <citation type="journal article" date="2016" name="Sci. Rep.">
        <title>Metabolic traits of an uncultured archaeal lineage -MSBL1- from brine pools of the Red Sea.</title>
        <authorList>
            <person name="Mwirichia R."/>
            <person name="Alam I."/>
            <person name="Rashid M."/>
            <person name="Vinu M."/>
            <person name="Ba-Alawi W."/>
            <person name="Anthony Kamau A."/>
            <person name="Kamanda Ngugi D."/>
            <person name="Goker M."/>
            <person name="Klenk H.P."/>
            <person name="Bajic V."/>
            <person name="Stingl U."/>
        </authorList>
    </citation>
    <scope>NUCLEOTIDE SEQUENCE [LARGE SCALE GENOMIC DNA]</scope>
    <source>
        <strain evidence="4">SCGC-AAA259E22</strain>
    </source>
</reference>
<proteinExistence type="predicted"/>
<protein>
    <submittedName>
        <fullName evidence="4">Methylmalonyl-CoA carboxyltransferase</fullName>
    </submittedName>
</protein>
<gene>
    <name evidence="4" type="ORF">AKJ66_01410</name>
</gene>
<dbReference type="InterPro" id="IPR011762">
    <property type="entry name" value="COA_CT_N"/>
</dbReference>
<dbReference type="SUPFAM" id="SSF52096">
    <property type="entry name" value="ClpP/crotonase"/>
    <property type="match status" value="2"/>
</dbReference>
<comment type="caution">
    <text evidence="4">The sequence shown here is derived from an EMBL/GenBank/DDBJ whole genome shotgun (WGS) entry which is preliminary data.</text>
</comment>
<accession>A0A133UHG7</accession>
<evidence type="ECO:0000259" key="2">
    <source>
        <dbReference type="PROSITE" id="PS50980"/>
    </source>
</evidence>
<dbReference type="GO" id="GO:0004658">
    <property type="term" value="F:propionyl-CoA carboxylase activity"/>
    <property type="evidence" value="ECO:0007669"/>
    <property type="project" value="TreeGrafter"/>
</dbReference>
<dbReference type="AlphaFoldDB" id="A0A133UHG7"/>
<feature type="region of interest" description="Disordered" evidence="1">
    <location>
        <begin position="483"/>
        <end position="502"/>
    </location>
</feature>
<dbReference type="GO" id="GO:0016740">
    <property type="term" value="F:transferase activity"/>
    <property type="evidence" value="ECO:0007669"/>
    <property type="project" value="UniProtKB-KW"/>
</dbReference>
<dbReference type="GO" id="GO:0003989">
    <property type="term" value="F:acetyl-CoA carboxylase activity"/>
    <property type="evidence" value="ECO:0007669"/>
    <property type="project" value="InterPro"/>
</dbReference>
<dbReference type="PATRIC" id="fig|1698265.3.peg.96"/>
<dbReference type="InterPro" id="IPR011763">
    <property type="entry name" value="COA_CT_C"/>
</dbReference>
<evidence type="ECO:0000259" key="3">
    <source>
        <dbReference type="PROSITE" id="PS50989"/>
    </source>
</evidence>
<keyword evidence="4" id="KW-0808">Transferase</keyword>
<dbReference type="Proteomes" id="UP000070657">
    <property type="component" value="Unassembled WGS sequence"/>
</dbReference>
<dbReference type="InterPro" id="IPR051047">
    <property type="entry name" value="AccD/PCCB"/>
</dbReference>
<feature type="compositionally biased region" description="Basic residues" evidence="1">
    <location>
        <begin position="493"/>
        <end position="502"/>
    </location>
</feature>
<dbReference type="InterPro" id="IPR034733">
    <property type="entry name" value="AcCoA_carboxyl_beta"/>
</dbReference>